<dbReference type="Proteomes" id="UP000029981">
    <property type="component" value="Chromosome 2"/>
</dbReference>
<sequence>MGNKNKKTSAYFWTFPSKEYKNSGSKRDFEMKTHQLENSHPYPSLLLSIWSLKKLILLHSSISSAKHLRLFSSLRSESSATLTWAFPMLFSFFVYDDIISAERSFVYVGMDFVPLPVGAEFADAYGFPQFTLSPSVLRFDGSKDLD</sequence>
<evidence type="ECO:0000313" key="2">
    <source>
        <dbReference type="Proteomes" id="UP000029981"/>
    </source>
</evidence>
<dbReference type="AlphaFoldDB" id="A0A0A0LR42"/>
<keyword evidence="2" id="KW-1185">Reference proteome</keyword>
<reference evidence="1 2" key="2">
    <citation type="journal article" date="2009" name="PLoS ONE">
        <title>An integrated genetic and cytogenetic map of the cucumber genome.</title>
        <authorList>
            <person name="Ren Y."/>
            <person name="Zhang Z."/>
            <person name="Liu J."/>
            <person name="Staub J.E."/>
            <person name="Han Y."/>
            <person name="Cheng Z."/>
            <person name="Li X."/>
            <person name="Lu J."/>
            <person name="Miao H."/>
            <person name="Kang H."/>
            <person name="Xie B."/>
            <person name="Gu X."/>
            <person name="Wang X."/>
            <person name="Du Y."/>
            <person name="Jin W."/>
            <person name="Huang S."/>
        </authorList>
    </citation>
    <scope>NUCLEOTIDE SEQUENCE [LARGE SCALE GENOMIC DNA]</scope>
    <source>
        <strain evidence="2">cv. 9930</strain>
    </source>
</reference>
<proteinExistence type="predicted"/>
<reference evidence="1 2" key="4">
    <citation type="journal article" date="2011" name="BMC Genomics">
        <title>RNA-Seq improves annotation of protein-coding genes in the cucumber genome.</title>
        <authorList>
            <person name="Li Z."/>
            <person name="Zhang Z."/>
            <person name="Yan P."/>
            <person name="Huang S."/>
            <person name="Fei Z."/>
            <person name="Lin K."/>
        </authorList>
    </citation>
    <scope>NUCLEOTIDE SEQUENCE [LARGE SCALE GENOMIC DNA]</scope>
    <source>
        <strain evidence="2">cv. 9930</strain>
    </source>
</reference>
<dbReference type="EMBL" id="CM002923">
    <property type="protein sequence ID" value="KGN62446.1"/>
    <property type="molecule type" value="Genomic_DNA"/>
</dbReference>
<organism evidence="1 2">
    <name type="scientific">Cucumis sativus</name>
    <name type="common">Cucumber</name>
    <dbReference type="NCBI Taxonomy" id="3659"/>
    <lineage>
        <taxon>Eukaryota</taxon>
        <taxon>Viridiplantae</taxon>
        <taxon>Streptophyta</taxon>
        <taxon>Embryophyta</taxon>
        <taxon>Tracheophyta</taxon>
        <taxon>Spermatophyta</taxon>
        <taxon>Magnoliopsida</taxon>
        <taxon>eudicotyledons</taxon>
        <taxon>Gunneridae</taxon>
        <taxon>Pentapetalae</taxon>
        <taxon>rosids</taxon>
        <taxon>fabids</taxon>
        <taxon>Cucurbitales</taxon>
        <taxon>Cucurbitaceae</taxon>
        <taxon>Benincaseae</taxon>
        <taxon>Cucumis</taxon>
    </lineage>
</organism>
<evidence type="ECO:0000313" key="1">
    <source>
        <dbReference type="EMBL" id="KGN62446.1"/>
    </source>
</evidence>
<protein>
    <submittedName>
        <fullName evidence="1">Uncharacterized protein</fullName>
    </submittedName>
</protein>
<reference evidence="1 2" key="3">
    <citation type="journal article" date="2010" name="BMC Genomics">
        <title>Transcriptome sequencing and comparative analysis of cucumber flowers with different sex types.</title>
        <authorList>
            <person name="Guo S."/>
            <person name="Zheng Y."/>
            <person name="Joung J.G."/>
            <person name="Liu S."/>
            <person name="Zhang Z."/>
            <person name="Crasta O.R."/>
            <person name="Sobral B.W."/>
            <person name="Xu Y."/>
            <person name="Huang S."/>
            <person name="Fei Z."/>
        </authorList>
    </citation>
    <scope>NUCLEOTIDE SEQUENCE [LARGE SCALE GENOMIC DNA]</scope>
    <source>
        <strain evidence="2">cv. 9930</strain>
    </source>
</reference>
<reference evidence="1 2" key="1">
    <citation type="journal article" date="2009" name="Nat. Genet.">
        <title>The genome of the cucumber, Cucumis sativus L.</title>
        <authorList>
            <person name="Huang S."/>
            <person name="Li R."/>
            <person name="Zhang Z."/>
            <person name="Li L."/>
            <person name="Gu X."/>
            <person name="Fan W."/>
            <person name="Lucas W.J."/>
            <person name="Wang X."/>
            <person name="Xie B."/>
            <person name="Ni P."/>
            <person name="Ren Y."/>
            <person name="Zhu H."/>
            <person name="Li J."/>
            <person name="Lin K."/>
            <person name="Jin W."/>
            <person name="Fei Z."/>
            <person name="Li G."/>
            <person name="Staub J."/>
            <person name="Kilian A."/>
            <person name="van der Vossen E.A."/>
            <person name="Wu Y."/>
            <person name="Guo J."/>
            <person name="He J."/>
            <person name="Jia Z."/>
            <person name="Ren Y."/>
            <person name="Tian G."/>
            <person name="Lu Y."/>
            <person name="Ruan J."/>
            <person name="Qian W."/>
            <person name="Wang M."/>
            <person name="Huang Q."/>
            <person name="Li B."/>
            <person name="Xuan Z."/>
            <person name="Cao J."/>
            <person name="Asan"/>
            <person name="Wu Z."/>
            <person name="Zhang J."/>
            <person name="Cai Q."/>
            <person name="Bai Y."/>
            <person name="Zhao B."/>
            <person name="Han Y."/>
            <person name="Li Y."/>
            <person name="Li X."/>
            <person name="Wang S."/>
            <person name="Shi Q."/>
            <person name="Liu S."/>
            <person name="Cho W.K."/>
            <person name="Kim J.Y."/>
            <person name="Xu Y."/>
            <person name="Heller-Uszynska K."/>
            <person name="Miao H."/>
            <person name="Cheng Z."/>
            <person name="Zhang S."/>
            <person name="Wu J."/>
            <person name="Yang Y."/>
            <person name="Kang H."/>
            <person name="Li M."/>
            <person name="Liang H."/>
            <person name="Ren X."/>
            <person name="Shi Z."/>
            <person name="Wen M."/>
            <person name="Jian M."/>
            <person name="Yang H."/>
            <person name="Zhang G."/>
            <person name="Yang Z."/>
            <person name="Chen R."/>
            <person name="Liu S."/>
            <person name="Li J."/>
            <person name="Ma L."/>
            <person name="Liu H."/>
            <person name="Zhou Y."/>
            <person name="Zhao J."/>
            <person name="Fang X."/>
            <person name="Li G."/>
            <person name="Fang L."/>
            <person name="Li Y."/>
            <person name="Liu D."/>
            <person name="Zheng H."/>
            <person name="Zhang Y."/>
            <person name="Qin N."/>
            <person name="Li Z."/>
            <person name="Yang G."/>
            <person name="Yang S."/>
            <person name="Bolund L."/>
            <person name="Kristiansen K."/>
            <person name="Zheng H."/>
            <person name="Li S."/>
            <person name="Zhang X."/>
            <person name="Yang H."/>
            <person name="Wang J."/>
            <person name="Sun R."/>
            <person name="Zhang B."/>
            <person name="Jiang S."/>
            <person name="Wang J."/>
            <person name="Du Y."/>
            <person name="Li S."/>
        </authorList>
    </citation>
    <scope>NUCLEOTIDE SEQUENCE [LARGE SCALE GENOMIC DNA]</scope>
    <source>
        <strain evidence="2">cv. 9930</strain>
    </source>
</reference>
<dbReference type="Gramene" id="KGN62446">
    <property type="protein sequence ID" value="KGN62446"/>
    <property type="gene ID" value="Csa_2G354720"/>
</dbReference>
<accession>A0A0A0LR42</accession>
<name>A0A0A0LR42_CUCSA</name>
<gene>
    <name evidence="1" type="ORF">Csa_2G354720</name>
</gene>